<dbReference type="EMBL" id="JAYMGO010000007">
    <property type="protein sequence ID" value="KAL1270651.1"/>
    <property type="molecule type" value="Genomic_DNA"/>
</dbReference>
<accession>A0ABR3N1E8</accession>
<sequence>MQAGTEEGCFSLTPCQTTRVLQGANQQWQWADLLKHTSPESVTVTGPLELKAGGFPNALFLRAERSEAHCGDTAKCPQELCWAPPH</sequence>
<protein>
    <submittedName>
        <fullName evidence="1">Uncharacterized protein</fullName>
    </submittedName>
</protein>
<organism evidence="1 2">
    <name type="scientific">Cirrhinus molitorella</name>
    <name type="common">mud carp</name>
    <dbReference type="NCBI Taxonomy" id="172907"/>
    <lineage>
        <taxon>Eukaryota</taxon>
        <taxon>Metazoa</taxon>
        <taxon>Chordata</taxon>
        <taxon>Craniata</taxon>
        <taxon>Vertebrata</taxon>
        <taxon>Euteleostomi</taxon>
        <taxon>Actinopterygii</taxon>
        <taxon>Neopterygii</taxon>
        <taxon>Teleostei</taxon>
        <taxon>Ostariophysi</taxon>
        <taxon>Cypriniformes</taxon>
        <taxon>Cyprinidae</taxon>
        <taxon>Labeoninae</taxon>
        <taxon>Labeonini</taxon>
        <taxon>Cirrhinus</taxon>
    </lineage>
</organism>
<keyword evidence="2" id="KW-1185">Reference proteome</keyword>
<gene>
    <name evidence="1" type="ORF">QQF64_029667</name>
</gene>
<dbReference type="Proteomes" id="UP001558613">
    <property type="component" value="Unassembled WGS sequence"/>
</dbReference>
<name>A0ABR3N1E8_9TELE</name>
<evidence type="ECO:0000313" key="1">
    <source>
        <dbReference type="EMBL" id="KAL1270651.1"/>
    </source>
</evidence>
<evidence type="ECO:0000313" key="2">
    <source>
        <dbReference type="Proteomes" id="UP001558613"/>
    </source>
</evidence>
<proteinExistence type="predicted"/>
<comment type="caution">
    <text evidence="1">The sequence shown here is derived from an EMBL/GenBank/DDBJ whole genome shotgun (WGS) entry which is preliminary data.</text>
</comment>
<reference evidence="1 2" key="1">
    <citation type="submission" date="2023-09" db="EMBL/GenBank/DDBJ databases">
        <authorList>
            <person name="Wang M."/>
        </authorList>
    </citation>
    <scope>NUCLEOTIDE SEQUENCE [LARGE SCALE GENOMIC DNA]</scope>
    <source>
        <strain evidence="1">GT-2023</strain>
        <tissue evidence="1">Liver</tissue>
    </source>
</reference>